<feature type="transmembrane region" description="Helical" evidence="5">
    <location>
        <begin position="246"/>
        <end position="266"/>
    </location>
</feature>
<reference evidence="6 7" key="1">
    <citation type="submission" date="2017-09" db="EMBL/GenBank/DDBJ databases">
        <title>Depth-based differentiation of microbial function through sediment-hosted aquifers and enrichment of novel symbionts in the deep terrestrial subsurface.</title>
        <authorList>
            <person name="Probst A.J."/>
            <person name="Ladd B."/>
            <person name="Jarett J.K."/>
            <person name="Geller-Mcgrath D.E."/>
            <person name="Sieber C.M."/>
            <person name="Emerson J.B."/>
            <person name="Anantharaman K."/>
            <person name="Thomas B.C."/>
            <person name="Malmstrom R."/>
            <person name="Stieglmeier M."/>
            <person name="Klingl A."/>
            <person name="Woyke T."/>
            <person name="Ryan C.M."/>
            <person name="Banfield J.F."/>
        </authorList>
    </citation>
    <scope>NUCLEOTIDE SEQUENCE [LARGE SCALE GENOMIC DNA]</scope>
    <source>
        <strain evidence="6">CG22_combo_CG10-13_8_21_14_all_39_12</strain>
    </source>
</reference>
<evidence type="ECO:0000313" key="7">
    <source>
        <dbReference type="Proteomes" id="UP000228495"/>
    </source>
</evidence>
<sequence length="474" mass="53276">MSITKRIAKNFFSLGITELVTRLVSTVITIYIARELGVDSFGQITFAVAFTAYFNLFADFGLTTLGIREIARKRINTNYIASNILILQLIIGTTLLVCMGLLLVFIPVDVISNDLKLLTFLFGISLIPGALSMAYVFDAHERMELTSLSRIVTQAVALPLTLLFVIWTKNVIVVPVVQFIAGLASVIFTFIVLRKLLNFVYEKWDFKYQKELFRSAVPFVLATLFTNIYNTFDILFIQFYLGVEQVGYYAAGFKIITLLLILPRFFQTAFYPAISHILHKNPLKVQALINRSFMILFIIGFPIALGGSVLGQQLLDLVFGNDYTQSVLSFRIAIWIIFFIFINVGLSTYLLANNQEKEYTKISFIGAILNVFSVIILVPLLGIVGAAIARVVTEIVILFLYYIHTKSFISLILERKLLTSVFLSAFVVLGLSEISVHIIYLVVIGLIAYGSLLFVFKVLNKDIIIGFLGNFKKE</sequence>
<protein>
    <submittedName>
        <fullName evidence="6">Uncharacterized protein</fullName>
    </submittedName>
</protein>
<feature type="transmembrane region" description="Helical" evidence="5">
    <location>
        <begin position="387"/>
        <end position="404"/>
    </location>
</feature>
<evidence type="ECO:0000313" key="6">
    <source>
        <dbReference type="EMBL" id="PIP56147.1"/>
    </source>
</evidence>
<evidence type="ECO:0000256" key="4">
    <source>
        <dbReference type="ARBA" id="ARBA00023136"/>
    </source>
</evidence>
<comment type="subcellular location">
    <subcellularLocation>
        <location evidence="1">Membrane</location>
        <topology evidence="1">Multi-pass membrane protein</topology>
    </subcellularLocation>
</comment>
<dbReference type="EMBL" id="PCSU01000078">
    <property type="protein sequence ID" value="PIP56147.1"/>
    <property type="molecule type" value="Genomic_DNA"/>
</dbReference>
<accession>A0A2H0BEQ3</accession>
<feature type="transmembrane region" description="Helical" evidence="5">
    <location>
        <begin position="148"/>
        <end position="166"/>
    </location>
</feature>
<feature type="transmembrane region" description="Helical" evidence="5">
    <location>
        <begin position="79"/>
        <end position="105"/>
    </location>
</feature>
<feature type="transmembrane region" description="Helical" evidence="5">
    <location>
        <begin position="172"/>
        <end position="193"/>
    </location>
</feature>
<name>A0A2H0BEQ3_UNCKA</name>
<feature type="transmembrane region" description="Helical" evidence="5">
    <location>
        <begin position="12"/>
        <end position="32"/>
    </location>
</feature>
<dbReference type="GO" id="GO:0016020">
    <property type="term" value="C:membrane"/>
    <property type="evidence" value="ECO:0007669"/>
    <property type="project" value="UniProtKB-SubCell"/>
</dbReference>
<gene>
    <name evidence="6" type="ORF">COX05_04555</name>
</gene>
<evidence type="ECO:0000256" key="1">
    <source>
        <dbReference type="ARBA" id="ARBA00004141"/>
    </source>
</evidence>
<organism evidence="6 7">
    <name type="scientific">candidate division WWE3 bacterium CG22_combo_CG10-13_8_21_14_all_39_12</name>
    <dbReference type="NCBI Taxonomy" id="1975094"/>
    <lineage>
        <taxon>Bacteria</taxon>
        <taxon>Katanobacteria</taxon>
    </lineage>
</organism>
<feature type="transmembrane region" description="Helical" evidence="5">
    <location>
        <begin position="330"/>
        <end position="352"/>
    </location>
</feature>
<feature type="transmembrane region" description="Helical" evidence="5">
    <location>
        <begin position="438"/>
        <end position="459"/>
    </location>
</feature>
<feature type="transmembrane region" description="Helical" evidence="5">
    <location>
        <begin position="117"/>
        <end position="136"/>
    </location>
</feature>
<dbReference type="Pfam" id="PF01943">
    <property type="entry name" value="Polysacc_synt"/>
    <property type="match status" value="1"/>
</dbReference>
<feature type="transmembrane region" description="Helical" evidence="5">
    <location>
        <begin position="44"/>
        <end position="67"/>
    </location>
</feature>
<dbReference type="InterPro" id="IPR002797">
    <property type="entry name" value="Polysacc_synth"/>
</dbReference>
<keyword evidence="4 5" id="KW-0472">Membrane</keyword>
<comment type="caution">
    <text evidence="6">The sequence shown here is derived from an EMBL/GenBank/DDBJ whole genome shotgun (WGS) entry which is preliminary data.</text>
</comment>
<evidence type="ECO:0000256" key="3">
    <source>
        <dbReference type="ARBA" id="ARBA00022989"/>
    </source>
</evidence>
<feature type="transmembrane region" description="Helical" evidence="5">
    <location>
        <begin position="364"/>
        <end position="381"/>
    </location>
</feature>
<dbReference type="AlphaFoldDB" id="A0A2H0BEQ3"/>
<keyword evidence="2 5" id="KW-0812">Transmembrane</keyword>
<dbReference type="PANTHER" id="PTHR43424:SF1">
    <property type="entry name" value="LOCUS PUTATIVE PROTEIN 1-RELATED"/>
    <property type="match status" value="1"/>
</dbReference>
<dbReference type="PANTHER" id="PTHR43424">
    <property type="entry name" value="LOCUS PUTATIVE PROTEIN 1-RELATED"/>
    <property type="match status" value="1"/>
</dbReference>
<dbReference type="CDD" id="cd13128">
    <property type="entry name" value="MATE_Wzx_like"/>
    <property type="match status" value="1"/>
</dbReference>
<feature type="transmembrane region" description="Helical" evidence="5">
    <location>
        <begin position="216"/>
        <end position="240"/>
    </location>
</feature>
<dbReference type="InterPro" id="IPR052556">
    <property type="entry name" value="PolySynth_Transporter"/>
</dbReference>
<keyword evidence="3 5" id="KW-1133">Transmembrane helix</keyword>
<dbReference type="Proteomes" id="UP000228495">
    <property type="component" value="Unassembled WGS sequence"/>
</dbReference>
<proteinExistence type="predicted"/>
<feature type="transmembrane region" description="Helical" evidence="5">
    <location>
        <begin position="287"/>
        <end position="310"/>
    </location>
</feature>
<evidence type="ECO:0000256" key="2">
    <source>
        <dbReference type="ARBA" id="ARBA00022692"/>
    </source>
</evidence>
<evidence type="ECO:0000256" key="5">
    <source>
        <dbReference type="SAM" id="Phobius"/>
    </source>
</evidence>